<evidence type="ECO:0000313" key="2">
    <source>
        <dbReference type="EMBL" id="BDD09746.1"/>
    </source>
</evidence>
<sequence length="437" mass="50536">MFQKRERPKQYTRNQTKSSPNSQQPIQCDIGFEFEVPNWGVFRRYDPPETPLTPAEEEAETYYKIGHTLFESDFWTAKTDANEDRTSHLELETIPFHESVSGYKKLLEVLPKIQEFLYFVQSAPGTRIGNVKVLPMEMFKRYGQVKSPEARIGMPVDKQEPKIFPQASAGIRLDKLHKLFDDLAAPTEQESAREEYRKQLGRKFLHSDQETGNFKEGSPHDARYVVNSVDITVKQIEEMWGDRFSSSFKGFLTMVLFYLVEGSFGSRTYAKAFTAFLARTDFARMFDILPEDEKEILREEDCRIWLDIVSASVPEDMRDLSKPVFEGGIFKEKAPVHHNNLSALSRKDWLVEMTRGRDLLTKRHFPNRLRAYELESMGAFGDKTDTIFGVPAPVIEFRSGKKEQGVRDALAYAASTFRYIFALHRDMDCYYGENPNL</sequence>
<feature type="region of interest" description="Disordered" evidence="1">
    <location>
        <begin position="1"/>
        <end position="25"/>
    </location>
</feature>
<dbReference type="AlphaFoldDB" id="A0AAU9DA10"/>
<reference evidence="2 3" key="1">
    <citation type="submission" date="2021-12" db="EMBL/GenBank/DDBJ databases">
        <title>Genome sequencing of bacteria with rrn-lacking chromosome and rrn-plasmid.</title>
        <authorList>
            <person name="Anda M."/>
            <person name="Iwasaki W."/>
        </authorList>
    </citation>
    <scope>NUCLEOTIDE SEQUENCE [LARGE SCALE GENOMIC DNA]</scope>
    <source>
        <strain evidence="2 3">DSM 100852</strain>
    </source>
</reference>
<accession>A0AAU9DA10</accession>
<organism evidence="2 3">
    <name type="scientific">Fulvitalea axinellae</name>
    <dbReference type="NCBI Taxonomy" id="1182444"/>
    <lineage>
        <taxon>Bacteria</taxon>
        <taxon>Pseudomonadati</taxon>
        <taxon>Bacteroidota</taxon>
        <taxon>Cytophagia</taxon>
        <taxon>Cytophagales</taxon>
        <taxon>Persicobacteraceae</taxon>
        <taxon>Fulvitalea</taxon>
    </lineage>
</organism>
<name>A0AAU9DA10_9BACT</name>
<protein>
    <submittedName>
        <fullName evidence="2">Uncharacterized protein</fullName>
    </submittedName>
</protein>
<dbReference type="Proteomes" id="UP001348817">
    <property type="component" value="Chromosome"/>
</dbReference>
<dbReference type="KEGG" id="fax:FUAX_21780"/>
<keyword evidence="3" id="KW-1185">Reference proteome</keyword>
<dbReference type="EMBL" id="AP025314">
    <property type="protein sequence ID" value="BDD09746.1"/>
    <property type="molecule type" value="Genomic_DNA"/>
</dbReference>
<evidence type="ECO:0000256" key="1">
    <source>
        <dbReference type="SAM" id="MobiDB-lite"/>
    </source>
</evidence>
<evidence type="ECO:0000313" key="3">
    <source>
        <dbReference type="Proteomes" id="UP001348817"/>
    </source>
</evidence>
<gene>
    <name evidence="2" type="ORF">FUAX_21780</name>
</gene>
<feature type="compositionally biased region" description="Polar residues" evidence="1">
    <location>
        <begin position="11"/>
        <end position="25"/>
    </location>
</feature>
<dbReference type="RefSeq" id="WP_338391340.1">
    <property type="nucleotide sequence ID" value="NZ_AP025314.1"/>
</dbReference>
<proteinExistence type="predicted"/>